<name>A0AAD1RKZ0_PELCU</name>
<feature type="compositionally biased region" description="Polar residues" evidence="1">
    <location>
        <begin position="393"/>
        <end position="409"/>
    </location>
</feature>
<feature type="region of interest" description="Disordered" evidence="1">
    <location>
        <begin position="1"/>
        <end position="426"/>
    </location>
</feature>
<feature type="compositionally biased region" description="Low complexity" evidence="1">
    <location>
        <begin position="380"/>
        <end position="391"/>
    </location>
</feature>
<dbReference type="PANTHER" id="PTHR22427:SF8">
    <property type="entry name" value="PROLINE-RICH PROTEIN 36"/>
    <property type="match status" value="1"/>
</dbReference>
<feature type="compositionally biased region" description="Polar residues" evidence="1">
    <location>
        <begin position="68"/>
        <end position="83"/>
    </location>
</feature>
<dbReference type="EMBL" id="OW240914">
    <property type="protein sequence ID" value="CAH2273561.1"/>
    <property type="molecule type" value="Genomic_DNA"/>
</dbReference>
<feature type="domain" description="BTB/POZ" evidence="2">
    <location>
        <begin position="910"/>
        <end position="953"/>
    </location>
</feature>
<evidence type="ECO:0000259" key="2">
    <source>
        <dbReference type="Pfam" id="PF15363"/>
    </source>
</evidence>
<dbReference type="Proteomes" id="UP001295444">
    <property type="component" value="Chromosome 03"/>
</dbReference>
<accession>A0AAD1RKZ0</accession>
<dbReference type="InterPro" id="IPR027907">
    <property type="entry name" value="BTBD8_C"/>
</dbReference>
<keyword evidence="4" id="KW-1185">Reference proteome</keyword>
<feature type="compositionally biased region" description="Basic and acidic residues" evidence="1">
    <location>
        <begin position="190"/>
        <end position="203"/>
    </location>
</feature>
<evidence type="ECO:0000313" key="4">
    <source>
        <dbReference type="Proteomes" id="UP001295444"/>
    </source>
</evidence>
<feature type="compositionally biased region" description="Polar residues" evidence="1">
    <location>
        <begin position="94"/>
        <end position="126"/>
    </location>
</feature>
<protein>
    <recommendedName>
        <fullName evidence="2">BTB/POZ domain-containing protein</fullName>
    </recommendedName>
</protein>
<feature type="compositionally biased region" description="Low complexity" evidence="1">
    <location>
        <begin position="749"/>
        <end position="760"/>
    </location>
</feature>
<dbReference type="Pfam" id="PF15363">
    <property type="entry name" value="BTBD8_C"/>
    <property type="match status" value="1"/>
</dbReference>
<dbReference type="AlphaFoldDB" id="A0AAD1RKZ0"/>
<feature type="compositionally biased region" description="Polar residues" evidence="1">
    <location>
        <begin position="706"/>
        <end position="727"/>
    </location>
</feature>
<dbReference type="PANTHER" id="PTHR22427">
    <property type="entry name" value="GH15728P"/>
    <property type="match status" value="1"/>
</dbReference>
<feature type="compositionally biased region" description="Polar residues" evidence="1">
    <location>
        <begin position="290"/>
        <end position="323"/>
    </location>
</feature>
<evidence type="ECO:0000256" key="1">
    <source>
        <dbReference type="SAM" id="MobiDB-lite"/>
    </source>
</evidence>
<sequence>MLQDPSRVSDLKSDTGLCAKKKNGGVTHRHTHTLHQRGKDKMDKSPDGQAKGETSKKPLSSRGVKNGSPYQSPKGATNTSRPTTLRAAGASPRPTATKSTGLKDTLSTKSSTGRTVTASPKKSSASDGDKSTLTKHSSKKSTPYQEMDKEHQKTTSPMKPADGSQVRATCLVQGGEMSLPTPRNGNASKEGIKPKDKMLRPRPESTASVPAKSLTKSVDSAKPTKVSPNKQLQTLPASAKPVSTAQSSAKPAKTVSASVKQTDSPSPVTKSSVLVKSPRAAALQTKPAKSPSNTMKPGNHTTTVPAKTTRMTSTPGKPTNAVSVPTKPDKASNMPVKSAPVPTKPDKTPSTPIKPASVPTKADKNQSTPVKSTSKASLTSKPSHSGSQKSSKPVKTTSVQVKPLTTASMTVKPEENQSVKSPELEDMPQEVTSFVEAPIHSLEESETNITTSELETTETATVKLITTKTLTAEISVEPPLVMETVQPLDEPILCHAEPCISPVELTKTFSGPIHLPSEHECMKLEQMNNSTKQIMSTMTSAEQSAKEVNDQLNCPKNTITSVDELITPSVDLKVGIVAGEPLTQLIETSNETVKSLLEPTHSSVKTMDAVEKEQLEGSQQVLPPDHHSEVHSGELTKVCLQVSIEPRLSTEEGEGEPWVLVQREELADYKEEETEEKPQRPVSLNQEGEEDDDEEEGKGGEEGETSRCSTLSDPQLAGQSSSETSTPEELRTYEDSSSGVESHSDDVATSPPTTLTPDPDLGIHMGQEEGGETPAGTPAPKGKGTLHPLRDADNGDLSQGPAPTGVLDHSESGPGGCKMEMTGFNCSQDSTGARGQEQEEKAGAGSIQRGNSLAQPCDGLYTIYESERGHQERGPRGSELGLVEQIIGRTLLLAASEGGGRGGVRGVELGRWAELLSPLDESRASITSVTSFSPEGEVSPQGDWTVVEVETFH</sequence>
<gene>
    <name evidence="3" type="ORF">PECUL_23A033591</name>
</gene>
<feature type="compositionally biased region" description="Basic residues" evidence="1">
    <location>
        <begin position="19"/>
        <end position="36"/>
    </location>
</feature>
<reference evidence="3" key="1">
    <citation type="submission" date="2022-03" db="EMBL/GenBank/DDBJ databases">
        <authorList>
            <person name="Alioto T."/>
            <person name="Alioto T."/>
            <person name="Gomez Garrido J."/>
        </authorList>
    </citation>
    <scope>NUCLEOTIDE SEQUENCE</scope>
</reference>
<organism evidence="3 4">
    <name type="scientific">Pelobates cultripes</name>
    <name type="common">Western spadefoot toad</name>
    <dbReference type="NCBI Taxonomy" id="61616"/>
    <lineage>
        <taxon>Eukaryota</taxon>
        <taxon>Metazoa</taxon>
        <taxon>Chordata</taxon>
        <taxon>Craniata</taxon>
        <taxon>Vertebrata</taxon>
        <taxon>Euteleostomi</taxon>
        <taxon>Amphibia</taxon>
        <taxon>Batrachia</taxon>
        <taxon>Anura</taxon>
        <taxon>Pelobatoidea</taxon>
        <taxon>Pelobatidae</taxon>
        <taxon>Pelobates</taxon>
    </lineage>
</organism>
<feature type="region of interest" description="Disordered" evidence="1">
    <location>
        <begin position="828"/>
        <end position="853"/>
    </location>
</feature>
<evidence type="ECO:0000313" key="3">
    <source>
        <dbReference type="EMBL" id="CAH2273561.1"/>
    </source>
</evidence>
<feature type="compositionally biased region" description="Polar residues" evidence="1">
    <location>
        <begin position="226"/>
        <end position="274"/>
    </location>
</feature>
<feature type="region of interest" description="Disordered" evidence="1">
    <location>
        <begin position="669"/>
        <end position="814"/>
    </location>
</feature>
<feature type="compositionally biased region" description="Acidic residues" evidence="1">
    <location>
        <begin position="687"/>
        <end position="696"/>
    </location>
</feature>
<proteinExistence type="predicted"/>
<feature type="compositionally biased region" description="Basic and acidic residues" evidence="1">
    <location>
        <begin position="37"/>
        <end position="46"/>
    </location>
</feature>
<feature type="compositionally biased region" description="Polar residues" evidence="1">
    <location>
        <begin position="365"/>
        <end position="379"/>
    </location>
</feature>